<dbReference type="GO" id="GO:0016887">
    <property type="term" value="F:ATP hydrolysis activity"/>
    <property type="evidence" value="ECO:0007669"/>
    <property type="project" value="InterPro"/>
</dbReference>
<evidence type="ECO:0000313" key="2">
    <source>
        <dbReference type="EMBL" id="QFR50036.1"/>
    </source>
</evidence>
<gene>
    <name evidence="2" type="ORF">FJR48_09980</name>
</gene>
<dbReference type="KEGG" id="sulg:FJR48_09980"/>
<reference evidence="2 3" key="1">
    <citation type="submission" date="2019-09" db="EMBL/GenBank/DDBJ databases">
        <title>Sulfurimonas gotlandica sp. nov., a chemoautotrophic and psychrotolerant epsilonproteobacterium isolated from a pelagic redoxcline, and an emended description of the genus Sulfurimonas.</title>
        <authorList>
            <person name="Wang S."/>
            <person name="Jiang L."/>
            <person name="Shao S."/>
        </authorList>
    </citation>
    <scope>NUCLEOTIDE SEQUENCE [LARGE SCALE GENOMIC DNA]</scope>
    <source>
        <strain evidence="2 3">GYSZ_1</strain>
    </source>
</reference>
<dbReference type="RefSeq" id="WP_152307984.1">
    <property type="nucleotide sequence ID" value="NZ_CP043617.1"/>
</dbReference>
<evidence type="ECO:0000259" key="1">
    <source>
        <dbReference type="Pfam" id="PF07726"/>
    </source>
</evidence>
<dbReference type="Gene3D" id="3.40.50.300">
    <property type="entry name" value="P-loop containing nucleotide triphosphate hydrolases"/>
    <property type="match status" value="1"/>
</dbReference>
<dbReference type="InterPro" id="IPR011703">
    <property type="entry name" value="ATPase_AAA-3"/>
</dbReference>
<dbReference type="InterPro" id="IPR027417">
    <property type="entry name" value="P-loop_NTPase"/>
</dbReference>
<name>A0A5P8P2Z8_9BACT</name>
<evidence type="ECO:0000313" key="3">
    <source>
        <dbReference type="Proteomes" id="UP000326944"/>
    </source>
</evidence>
<dbReference type="AlphaFoldDB" id="A0A5P8P2Z8"/>
<dbReference type="OrthoDB" id="9808317at2"/>
<keyword evidence="3" id="KW-1185">Reference proteome</keyword>
<dbReference type="SUPFAM" id="SSF52540">
    <property type="entry name" value="P-loop containing nucleoside triphosphate hydrolases"/>
    <property type="match status" value="1"/>
</dbReference>
<proteinExistence type="predicted"/>
<dbReference type="Pfam" id="PF07726">
    <property type="entry name" value="AAA_3"/>
    <property type="match status" value="1"/>
</dbReference>
<dbReference type="GO" id="GO:0005524">
    <property type="term" value="F:ATP binding"/>
    <property type="evidence" value="ECO:0007669"/>
    <property type="project" value="InterPro"/>
</dbReference>
<accession>A0A5P8P2Z8</accession>
<sequence length="329" mass="36718">MKAHDLSVTLSKLTDKKVPVFLWGAPGIGKSSIVKQIAQKKDIGFIDLRLALMDPTDLKGIPFYDRDAHQALWAPPAFLPKDGEGILFLDELNSAPPSVQASAYQLILDRRVGEYELPDGWAIVAAGNREGDKGVTYKMGAPLANRFVHFEMDISVEDWCDWAYQNNIDESIIGYISYKNEHLFTFDAKNLEKSFATPRSWEYVDKVLKSEIDASVLLETISGAISKEVAVGYLSFKKVQNKLPNIEDILNSGEAEYPQEADVLHALSVGLVSAVLRDVDALDNVLKYSLNLKGEFSVKVVQDLQRNSVSMEHSAVFKEWVEKFAYLLA</sequence>
<dbReference type="EMBL" id="CP043617">
    <property type="protein sequence ID" value="QFR50036.1"/>
    <property type="molecule type" value="Genomic_DNA"/>
</dbReference>
<dbReference type="CDD" id="cd00009">
    <property type="entry name" value="AAA"/>
    <property type="match status" value="1"/>
</dbReference>
<protein>
    <submittedName>
        <fullName evidence="2">AAA domain-containing protein</fullName>
    </submittedName>
</protein>
<dbReference type="Proteomes" id="UP000326944">
    <property type="component" value="Chromosome"/>
</dbReference>
<feature type="domain" description="ATPase AAA-3" evidence="1">
    <location>
        <begin position="20"/>
        <end position="148"/>
    </location>
</feature>
<organism evidence="2 3">
    <name type="scientific">Sulfurimonas lithotrophica</name>
    <dbReference type="NCBI Taxonomy" id="2590022"/>
    <lineage>
        <taxon>Bacteria</taxon>
        <taxon>Pseudomonadati</taxon>
        <taxon>Campylobacterota</taxon>
        <taxon>Epsilonproteobacteria</taxon>
        <taxon>Campylobacterales</taxon>
        <taxon>Sulfurimonadaceae</taxon>
        <taxon>Sulfurimonas</taxon>
    </lineage>
</organism>